<dbReference type="Proteomes" id="UP000265520">
    <property type="component" value="Unassembled WGS sequence"/>
</dbReference>
<organism evidence="1 2">
    <name type="scientific">Trifolium medium</name>
    <dbReference type="NCBI Taxonomy" id="97028"/>
    <lineage>
        <taxon>Eukaryota</taxon>
        <taxon>Viridiplantae</taxon>
        <taxon>Streptophyta</taxon>
        <taxon>Embryophyta</taxon>
        <taxon>Tracheophyta</taxon>
        <taxon>Spermatophyta</taxon>
        <taxon>Magnoliopsida</taxon>
        <taxon>eudicotyledons</taxon>
        <taxon>Gunneridae</taxon>
        <taxon>Pentapetalae</taxon>
        <taxon>rosids</taxon>
        <taxon>fabids</taxon>
        <taxon>Fabales</taxon>
        <taxon>Fabaceae</taxon>
        <taxon>Papilionoideae</taxon>
        <taxon>50 kb inversion clade</taxon>
        <taxon>NPAAA clade</taxon>
        <taxon>Hologalegina</taxon>
        <taxon>IRL clade</taxon>
        <taxon>Trifolieae</taxon>
        <taxon>Trifolium</taxon>
    </lineage>
</organism>
<accession>A0A392RFZ0</accession>
<dbReference type="AlphaFoldDB" id="A0A392RFZ0"/>
<evidence type="ECO:0000313" key="2">
    <source>
        <dbReference type="Proteomes" id="UP000265520"/>
    </source>
</evidence>
<reference evidence="1 2" key="1">
    <citation type="journal article" date="2018" name="Front. Plant Sci.">
        <title>Red Clover (Trifolium pratense) and Zigzag Clover (T. medium) - A Picture of Genomic Similarities and Differences.</title>
        <authorList>
            <person name="Dluhosova J."/>
            <person name="Istvanek J."/>
            <person name="Nedelnik J."/>
            <person name="Repkova J."/>
        </authorList>
    </citation>
    <scope>NUCLEOTIDE SEQUENCE [LARGE SCALE GENOMIC DNA]</scope>
    <source>
        <strain evidence="2">cv. 10/8</strain>
        <tissue evidence="1">Leaf</tissue>
    </source>
</reference>
<evidence type="ECO:0000313" key="1">
    <source>
        <dbReference type="EMBL" id="MCI34746.1"/>
    </source>
</evidence>
<comment type="caution">
    <text evidence="1">The sequence shown here is derived from an EMBL/GenBank/DDBJ whole genome shotgun (WGS) entry which is preliminary data.</text>
</comment>
<name>A0A392RFZ0_9FABA</name>
<protein>
    <submittedName>
        <fullName evidence="1">Uncharacterized protein</fullName>
    </submittedName>
</protein>
<feature type="non-terminal residue" evidence="1">
    <location>
        <position position="1"/>
    </location>
</feature>
<keyword evidence="2" id="KW-1185">Reference proteome</keyword>
<proteinExistence type="predicted"/>
<dbReference type="EMBL" id="LXQA010216706">
    <property type="protein sequence ID" value="MCI34746.1"/>
    <property type="molecule type" value="Genomic_DNA"/>
</dbReference>
<sequence length="47" mass="4890">IAILEINNSMTKNNSGGIGVVRGSGIELDGSGKKSKKSMLIGEVTER</sequence>